<name>A0A9X0BIQ8_9EURO</name>
<dbReference type="Proteomes" id="UP001147760">
    <property type="component" value="Unassembled WGS sequence"/>
</dbReference>
<sequence>MYPWDKSVEATCSCRKFFRKVAAEILSNCSSFSLIGELSSPRHFSQSATIGWTEKLFESTEAGCARANSLNLMAISRYSKLAKRAITGGYESYHKVIGATFSGSSPSYNIK</sequence>
<reference evidence="1" key="2">
    <citation type="journal article" date="2023" name="IMA Fungus">
        <title>Comparative genomic study of the Penicillium genus elucidates a diverse pangenome and 15 lateral gene transfer events.</title>
        <authorList>
            <person name="Petersen C."/>
            <person name="Sorensen T."/>
            <person name="Nielsen M.R."/>
            <person name="Sondergaard T.E."/>
            <person name="Sorensen J.L."/>
            <person name="Fitzpatrick D.A."/>
            <person name="Frisvad J.C."/>
            <person name="Nielsen K.L."/>
        </authorList>
    </citation>
    <scope>NUCLEOTIDE SEQUENCE</scope>
    <source>
        <strain evidence="1">IBT 17660</strain>
    </source>
</reference>
<evidence type="ECO:0000313" key="2">
    <source>
        <dbReference type="Proteomes" id="UP001147760"/>
    </source>
</evidence>
<dbReference type="AlphaFoldDB" id="A0A9X0BIQ8"/>
<evidence type="ECO:0000313" key="1">
    <source>
        <dbReference type="EMBL" id="KAJ5466016.1"/>
    </source>
</evidence>
<proteinExistence type="predicted"/>
<organism evidence="1 2">
    <name type="scientific">Penicillium desertorum</name>
    <dbReference type="NCBI Taxonomy" id="1303715"/>
    <lineage>
        <taxon>Eukaryota</taxon>
        <taxon>Fungi</taxon>
        <taxon>Dikarya</taxon>
        <taxon>Ascomycota</taxon>
        <taxon>Pezizomycotina</taxon>
        <taxon>Eurotiomycetes</taxon>
        <taxon>Eurotiomycetidae</taxon>
        <taxon>Eurotiales</taxon>
        <taxon>Aspergillaceae</taxon>
        <taxon>Penicillium</taxon>
    </lineage>
</organism>
<accession>A0A9X0BIQ8</accession>
<comment type="caution">
    <text evidence="1">The sequence shown here is derived from an EMBL/GenBank/DDBJ whole genome shotgun (WGS) entry which is preliminary data.</text>
</comment>
<gene>
    <name evidence="1" type="ORF">N7530_009803</name>
</gene>
<reference evidence="1" key="1">
    <citation type="submission" date="2022-12" db="EMBL/GenBank/DDBJ databases">
        <authorList>
            <person name="Petersen C."/>
        </authorList>
    </citation>
    <scope>NUCLEOTIDE SEQUENCE</scope>
    <source>
        <strain evidence="1">IBT 17660</strain>
    </source>
</reference>
<dbReference type="EMBL" id="JAPWDO010000006">
    <property type="protein sequence ID" value="KAJ5466016.1"/>
    <property type="molecule type" value="Genomic_DNA"/>
</dbReference>
<protein>
    <submittedName>
        <fullName evidence="1">Uncharacterized protein</fullName>
    </submittedName>
</protein>
<keyword evidence="2" id="KW-1185">Reference proteome</keyword>